<dbReference type="VEuPathDB" id="ToxoDB:EMH_0059420"/>
<protein>
    <submittedName>
        <fullName evidence="1">Uncharacterized protein</fullName>
    </submittedName>
</protein>
<dbReference type="GeneID" id="25380557"/>
<keyword evidence="2" id="KW-1185">Reference proteome</keyword>
<gene>
    <name evidence="1" type="ORF">EMH_0059420</name>
</gene>
<sequence>MPYTCNLQENPEFFFSHGLAENDFSNRTRLVVLVDAPSVRVDDARDADERTCACTHLVDGATILDGELLRPSERSLSTKLREAAIATEGTRSVGFDANDRSTVSGGYITRVLGTERTMGSGMRSAAALESCEPILLHI</sequence>
<name>U6K489_9EIME</name>
<organism evidence="1 2">
    <name type="scientific">Eimeria mitis</name>
    <dbReference type="NCBI Taxonomy" id="44415"/>
    <lineage>
        <taxon>Eukaryota</taxon>
        <taxon>Sar</taxon>
        <taxon>Alveolata</taxon>
        <taxon>Apicomplexa</taxon>
        <taxon>Conoidasida</taxon>
        <taxon>Coccidia</taxon>
        <taxon>Eucoccidiorida</taxon>
        <taxon>Eimeriorina</taxon>
        <taxon>Eimeriidae</taxon>
        <taxon>Eimeria</taxon>
    </lineage>
</organism>
<reference evidence="1" key="1">
    <citation type="submission" date="2013-10" db="EMBL/GenBank/DDBJ databases">
        <title>Genomic analysis of the causative agents of coccidiosis in chickens.</title>
        <authorList>
            <person name="Reid A.J."/>
            <person name="Blake D."/>
            <person name="Billington K."/>
            <person name="Browne H."/>
            <person name="Dunn M."/>
            <person name="Hung S."/>
            <person name="Kawahara F."/>
            <person name="Miranda-Saavedra D."/>
            <person name="Mourier T."/>
            <person name="Nagra H."/>
            <person name="Otto T.D."/>
            <person name="Rawlings N."/>
            <person name="Sanchez A."/>
            <person name="Sanders M."/>
            <person name="Subramaniam C."/>
            <person name="Tay Y."/>
            <person name="Dear P."/>
            <person name="Doerig C."/>
            <person name="Gruber A."/>
            <person name="Parkinson J."/>
            <person name="Shirley M."/>
            <person name="Wan K.L."/>
            <person name="Berriman M."/>
            <person name="Tomley F."/>
            <person name="Pain A."/>
        </authorList>
    </citation>
    <scope>NUCLEOTIDE SEQUENCE [LARGE SCALE GENOMIC DNA]</scope>
    <source>
        <strain evidence="1">Houghton</strain>
    </source>
</reference>
<proteinExistence type="predicted"/>
<dbReference type="EMBL" id="HG682604">
    <property type="protein sequence ID" value="CDJ30568.1"/>
    <property type="molecule type" value="Genomic_DNA"/>
</dbReference>
<reference evidence="1" key="2">
    <citation type="submission" date="2013-10" db="EMBL/GenBank/DDBJ databases">
        <authorList>
            <person name="Aslett M."/>
        </authorList>
    </citation>
    <scope>NUCLEOTIDE SEQUENCE [LARGE SCALE GENOMIC DNA]</scope>
    <source>
        <strain evidence="1">Houghton</strain>
    </source>
</reference>
<accession>U6K489</accession>
<evidence type="ECO:0000313" key="1">
    <source>
        <dbReference type="EMBL" id="CDJ30568.1"/>
    </source>
</evidence>
<evidence type="ECO:0000313" key="2">
    <source>
        <dbReference type="Proteomes" id="UP000030744"/>
    </source>
</evidence>
<dbReference type="AlphaFoldDB" id="U6K489"/>
<dbReference type="Proteomes" id="UP000030744">
    <property type="component" value="Unassembled WGS sequence"/>
</dbReference>
<dbReference type="RefSeq" id="XP_013353133.1">
    <property type="nucleotide sequence ID" value="XM_013497679.1"/>
</dbReference>